<dbReference type="InterPro" id="IPR013249">
    <property type="entry name" value="RNA_pol_sigma70_r4_t2"/>
</dbReference>
<dbReference type="Gene3D" id="1.10.10.10">
    <property type="entry name" value="Winged helix-like DNA-binding domain superfamily/Winged helix DNA-binding domain"/>
    <property type="match status" value="1"/>
</dbReference>
<dbReference type="InterPro" id="IPR013325">
    <property type="entry name" value="RNA_pol_sigma_r2"/>
</dbReference>
<dbReference type="PANTHER" id="PTHR30385">
    <property type="entry name" value="SIGMA FACTOR F FLAGELLAR"/>
    <property type="match status" value="1"/>
</dbReference>
<protein>
    <submittedName>
        <fullName evidence="6">RNA polymerase sigma-H factor SigH</fullName>
    </submittedName>
</protein>
<dbReference type="PANTHER" id="PTHR30385:SF1">
    <property type="entry name" value="RNA POLYMERASE SIGMA-H FACTOR"/>
    <property type="match status" value="1"/>
</dbReference>
<keyword evidence="2" id="KW-0731">Sigma factor</keyword>
<evidence type="ECO:0000256" key="2">
    <source>
        <dbReference type="ARBA" id="ARBA00023082"/>
    </source>
</evidence>
<dbReference type="InterPro" id="IPR016371">
    <property type="entry name" value="RNA_pol_sigma-H_factor"/>
</dbReference>
<dbReference type="SUPFAM" id="SSF88659">
    <property type="entry name" value="Sigma3 and sigma4 domains of RNA polymerase sigma factors"/>
    <property type="match status" value="1"/>
</dbReference>
<evidence type="ECO:0000256" key="4">
    <source>
        <dbReference type="ARBA" id="ARBA00023163"/>
    </source>
</evidence>
<dbReference type="InterPro" id="IPR036388">
    <property type="entry name" value="WH-like_DNA-bd_sf"/>
</dbReference>
<dbReference type="AlphaFoldDB" id="A0A069RBB1"/>
<keyword evidence="7" id="KW-1185">Reference proteome</keyword>
<dbReference type="NCBIfam" id="TIGR02937">
    <property type="entry name" value="sigma70-ECF"/>
    <property type="match status" value="1"/>
</dbReference>
<keyword evidence="4" id="KW-0804">Transcription</keyword>
<keyword evidence="1" id="KW-0805">Transcription regulation</keyword>
<evidence type="ECO:0000259" key="5">
    <source>
        <dbReference type="PROSITE" id="PS00715"/>
    </source>
</evidence>
<dbReference type="eggNOG" id="COG1595">
    <property type="taxonomic scope" value="Bacteria"/>
</dbReference>
<dbReference type="GO" id="GO:0006352">
    <property type="term" value="P:DNA-templated transcription initiation"/>
    <property type="evidence" value="ECO:0007669"/>
    <property type="project" value="InterPro"/>
</dbReference>
<dbReference type="GO" id="GO:0003677">
    <property type="term" value="F:DNA binding"/>
    <property type="evidence" value="ECO:0007669"/>
    <property type="project" value="UniProtKB-KW"/>
</dbReference>
<dbReference type="InterPro" id="IPR000943">
    <property type="entry name" value="RNA_pol_sigma70"/>
</dbReference>
<dbReference type="PROSITE" id="PS00715">
    <property type="entry name" value="SIGMA70_1"/>
    <property type="match status" value="1"/>
</dbReference>
<gene>
    <name evidence="6" type="primary">sigH</name>
    <name evidence="6" type="ORF">CLIT_24c00850</name>
</gene>
<dbReference type="InterPro" id="IPR013324">
    <property type="entry name" value="RNA_pol_sigma_r3/r4-like"/>
</dbReference>
<evidence type="ECO:0000256" key="1">
    <source>
        <dbReference type="ARBA" id="ARBA00023015"/>
    </source>
</evidence>
<evidence type="ECO:0000256" key="3">
    <source>
        <dbReference type="ARBA" id="ARBA00023125"/>
    </source>
</evidence>
<dbReference type="GO" id="GO:0016987">
    <property type="term" value="F:sigma factor activity"/>
    <property type="evidence" value="ECO:0007669"/>
    <property type="project" value="UniProtKB-KW"/>
</dbReference>
<dbReference type="Proteomes" id="UP000027946">
    <property type="component" value="Unassembled WGS sequence"/>
</dbReference>
<sequence>MKRDATGGIGHANEQEAALISAKRGDQQAIEYIMEKYRGLVKLKSRYYFIVGAEAEDVMQEGMIGLYRAIRDYDMAKRSASFRSFAEMCIKRQIITAIRTSRRQKHIPLNSYVSISSCSSELETDKWPFDILADSMSKNPERIVVSREEFIRLQKKIDMILSNLEKEVLYLYMDGKSYEEIANELGKTFKSIDNTLQRIKRKVRLYMGCIND</sequence>
<dbReference type="NCBIfam" id="NF006148">
    <property type="entry name" value="PRK08295.1-5"/>
    <property type="match status" value="1"/>
</dbReference>
<dbReference type="NCBIfam" id="NF006145">
    <property type="entry name" value="PRK08295.1-2"/>
    <property type="match status" value="1"/>
</dbReference>
<dbReference type="PIRSF" id="PIRSF002939">
    <property type="entry name" value="RNA_polymerase_sigma-H_factor"/>
    <property type="match status" value="1"/>
</dbReference>
<dbReference type="InterPro" id="IPR014284">
    <property type="entry name" value="RNA_pol_sigma-70_dom"/>
</dbReference>
<feature type="domain" description="RNA polymerase sigma-70" evidence="5">
    <location>
        <begin position="57"/>
        <end position="70"/>
    </location>
</feature>
<dbReference type="SUPFAM" id="SSF88946">
    <property type="entry name" value="Sigma2 domain of RNA polymerase sigma factors"/>
    <property type="match status" value="1"/>
</dbReference>
<dbReference type="InterPro" id="IPR007627">
    <property type="entry name" value="RNA_pol_sigma70_r2"/>
</dbReference>
<reference evidence="6 7" key="1">
    <citation type="submission" date="2014-03" db="EMBL/GenBank/DDBJ databases">
        <title>Genome sequence of Clostridium litorale W6, DSM 5388.</title>
        <authorList>
            <person name="Poehlein A."/>
            <person name="Jagirdar A."/>
            <person name="Khonsari B."/>
            <person name="Chibani C.M."/>
            <person name="Gutierrez Gutierrez D.A."/>
            <person name="Davydova E."/>
            <person name="Alghaithi H.S."/>
            <person name="Nair K.P."/>
            <person name="Dhamotharan K."/>
            <person name="Chandran L."/>
            <person name="G W."/>
            <person name="Daniel R."/>
        </authorList>
    </citation>
    <scope>NUCLEOTIDE SEQUENCE [LARGE SCALE GENOMIC DNA]</scope>
    <source>
        <strain evidence="6 7">W6</strain>
    </source>
</reference>
<dbReference type="RefSeq" id="WP_242943841.1">
    <property type="nucleotide sequence ID" value="NZ_FSRH01000014.1"/>
</dbReference>
<dbReference type="Gene3D" id="1.20.120.1810">
    <property type="match status" value="1"/>
</dbReference>
<keyword evidence="3" id="KW-0238">DNA-binding</keyword>
<dbReference type="STRING" id="1121324.CLIT_24c00850"/>
<comment type="caution">
    <text evidence="6">The sequence shown here is derived from an EMBL/GenBank/DDBJ whole genome shotgun (WGS) entry which is preliminary data.</text>
</comment>
<evidence type="ECO:0000313" key="7">
    <source>
        <dbReference type="Proteomes" id="UP000027946"/>
    </source>
</evidence>
<dbReference type="Pfam" id="PF04542">
    <property type="entry name" value="Sigma70_r2"/>
    <property type="match status" value="1"/>
</dbReference>
<dbReference type="EMBL" id="JJMM01000023">
    <property type="protein sequence ID" value="KDR94321.1"/>
    <property type="molecule type" value="Genomic_DNA"/>
</dbReference>
<organism evidence="6 7">
    <name type="scientific">Peptoclostridium litorale DSM 5388</name>
    <dbReference type="NCBI Taxonomy" id="1121324"/>
    <lineage>
        <taxon>Bacteria</taxon>
        <taxon>Bacillati</taxon>
        <taxon>Bacillota</taxon>
        <taxon>Clostridia</taxon>
        <taxon>Peptostreptococcales</taxon>
        <taxon>Peptoclostridiaceae</taxon>
        <taxon>Peptoclostridium</taxon>
    </lineage>
</organism>
<evidence type="ECO:0000313" key="6">
    <source>
        <dbReference type="EMBL" id="KDR94321.1"/>
    </source>
</evidence>
<dbReference type="NCBIfam" id="NF006147">
    <property type="entry name" value="PRK08295.1-4"/>
    <property type="match status" value="1"/>
</dbReference>
<proteinExistence type="predicted"/>
<dbReference type="Pfam" id="PF08281">
    <property type="entry name" value="Sigma70_r4_2"/>
    <property type="match status" value="1"/>
</dbReference>
<name>A0A069RBB1_PEPLI</name>
<accession>A0A069RBB1</accession>